<dbReference type="RefSeq" id="WP_103201749.1">
    <property type="nucleotide sequence ID" value="NZ_CVTD020000008.1"/>
</dbReference>
<accession>A0A0H5SDV8</accession>
<dbReference type="EMBL" id="CVTD020000008">
    <property type="protein sequence ID" value="CRZ33579.1"/>
    <property type="molecule type" value="Genomic_DNA"/>
</dbReference>
<dbReference type="SUPFAM" id="SSF47598">
    <property type="entry name" value="Ribbon-helix-helix"/>
    <property type="match status" value="1"/>
</dbReference>
<dbReference type="OrthoDB" id="8656394at2"/>
<evidence type="ECO:0000313" key="1">
    <source>
        <dbReference type="EMBL" id="CRZ33579.1"/>
    </source>
</evidence>
<protein>
    <recommendedName>
        <fullName evidence="3">CopG family transcriptional regulator</fullName>
    </recommendedName>
</protein>
<keyword evidence="2" id="KW-1185">Reference proteome</keyword>
<sequence length="144" mass="16439">MDNNRTEKATINIGIMELAQIDLLVENMIYTNRSDFIRTAIRNQLEMHKSDIERLYLQTKANSFEPESQVQGGIGIYRLRKAALSDAMKSNKKLHIMVMGILLIDKDISPELFEATVKSIKIYGKIQAQKSILELINRKGIKSD</sequence>
<dbReference type="AlphaFoldDB" id="A0A0H5SDV8"/>
<dbReference type="PANTHER" id="PTHR36215">
    <property type="entry name" value="BLL4998 PROTEIN"/>
    <property type="match status" value="1"/>
</dbReference>
<dbReference type="CDD" id="cd22231">
    <property type="entry name" value="RHH_NikR_HicB-like"/>
    <property type="match status" value="1"/>
</dbReference>
<reference evidence="1 2" key="1">
    <citation type="submission" date="2015-06" db="EMBL/GenBank/DDBJ databases">
        <authorList>
            <person name="Wibberg Daniel"/>
        </authorList>
    </citation>
    <scope>NUCLEOTIDE SEQUENCE [LARGE SCALE GENOMIC DNA]</scope>
    <source>
        <strain evidence="1 2">T3/55T</strain>
    </source>
</reference>
<dbReference type="GO" id="GO:0006355">
    <property type="term" value="P:regulation of DNA-templated transcription"/>
    <property type="evidence" value="ECO:0007669"/>
    <property type="project" value="InterPro"/>
</dbReference>
<dbReference type="Pfam" id="PF17723">
    <property type="entry name" value="RHH_8"/>
    <property type="match status" value="1"/>
</dbReference>
<dbReference type="InterPro" id="IPR041088">
    <property type="entry name" value="RHH_8"/>
</dbReference>
<dbReference type="InterPro" id="IPR010985">
    <property type="entry name" value="Ribbon_hlx_hlx"/>
</dbReference>
<dbReference type="PANTHER" id="PTHR36215:SF1">
    <property type="entry name" value="BLL4998 PROTEIN"/>
    <property type="match status" value="1"/>
</dbReference>
<organism evidence="1 2">
    <name type="scientific">Herbinix hemicellulosilytica</name>
    <dbReference type="NCBI Taxonomy" id="1564487"/>
    <lineage>
        <taxon>Bacteria</taxon>
        <taxon>Bacillati</taxon>
        <taxon>Bacillota</taxon>
        <taxon>Clostridia</taxon>
        <taxon>Lachnospirales</taxon>
        <taxon>Lachnospiraceae</taxon>
        <taxon>Herbinix</taxon>
    </lineage>
</organism>
<dbReference type="Proteomes" id="UP000236497">
    <property type="component" value="Unassembled WGS sequence"/>
</dbReference>
<evidence type="ECO:0008006" key="3">
    <source>
        <dbReference type="Google" id="ProtNLM"/>
    </source>
</evidence>
<proteinExistence type="predicted"/>
<dbReference type="InterPro" id="IPR013321">
    <property type="entry name" value="Arc_rbn_hlx_hlx"/>
</dbReference>
<evidence type="ECO:0000313" key="2">
    <source>
        <dbReference type="Proteomes" id="UP000236497"/>
    </source>
</evidence>
<name>A0A0H5SDV8_HERHM</name>
<gene>
    <name evidence="1" type="ORF">HHT355_0371</name>
</gene>
<dbReference type="Gene3D" id="1.10.1220.10">
    <property type="entry name" value="Met repressor-like"/>
    <property type="match status" value="1"/>
</dbReference>